<dbReference type="InParanoid" id="A2DGR6"/>
<dbReference type="SMR" id="A2DGR6"/>
<sequence length="247" mass="27144">MYREDVNRDHLWAGRETINSREYNRKRQQAYQEELLQQIAQKNSMKDEPAGGGGYFLARNAPLETTLRPSALRRSYDSSTGSTPVQSSSGSSSLQPYIKSSFGPSVGSFGIAGPKNLQFTQTLRTQIETATRPGASTEITIPPLSTIPQPVPMSFAAAARFDDAKFEFMPSQTNTWKSTFGTYSRIASVSMLGVSNVRSQLKNSTIESTIQMNAKPLRVSQIETPVTGFSMRNSLGSTTTTWNTGTF</sequence>
<name>A2DGR6_TRIV3</name>
<feature type="compositionally biased region" description="Low complexity" evidence="1">
    <location>
        <begin position="78"/>
        <end position="96"/>
    </location>
</feature>
<evidence type="ECO:0000313" key="3">
    <source>
        <dbReference type="Proteomes" id="UP000001542"/>
    </source>
</evidence>
<reference evidence="2" key="1">
    <citation type="submission" date="2006-10" db="EMBL/GenBank/DDBJ databases">
        <authorList>
            <person name="Amadeo P."/>
            <person name="Zhao Q."/>
            <person name="Wortman J."/>
            <person name="Fraser-Liggett C."/>
            <person name="Carlton J."/>
        </authorList>
    </citation>
    <scope>NUCLEOTIDE SEQUENCE</scope>
    <source>
        <strain evidence="2">G3</strain>
    </source>
</reference>
<dbReference type="VEuPathDB" id="TrichDB:TVAG_110650"/>
<reference evidence="2" key="2">
    <citation type="journal article" date="2007" name="Science">
        <title>Draft genome sequence of the sexually transmitted pathogen Trichomonas vaginalis.</title>
        <authorList>
            <person name="Carlton J.M."/>
            <person name="Hirt R.P."/>
            <person name="Silva J.C."/>
            <person name="Delcher A.L."/>
            <person name="Schatz M."/>
            <person name="Zhao Q."/>
            <person name="Wortman J.R."/>
            <person name="Bidwell S.L."/>
            <person name="Alsmark U.C.M."/>
            <person name="Besteiro S."/>
            <person name="Sicheritz-Ponten T."/>
            <person name="Noel C.J."/>
            <person name="Dacks J.B."/>
            <person name="Foster P.G."/>
            <person name="Simillion C."/>
            <person name="Van de Peer Y."/>
            <person name="Miranda-Saavedra D."/>
            <person name="Barton G.J."/>
            <person name="Westrop G.D."/>
            <person name="Mueller S."/>
            <person name="Dessi D."/>
            <person name="Fiori P.L."/>
            <person name="Ren Q."/>
            <person name="Paulsen I."/>
            <person name="Zhang H."/>
            <person name="Bastida-Corcuera F.D."/>
            <person name="Simoes-Barbosa A."/>
            <person name="Brown M.T."/>
            <person name="Hayes R.D."/>
            <person name="Mukherjee M."/>
            <person name="Okumura C.Y."/>
            <person name="Schneider R."/>
            <person name="Smith A.J."/>
            <person name="Vanacova S."/>
            <person name="Villalvazo M."/>
            <person name="Haas B.J."/>
            <person name="Pertea M."/>
            <person name="Feldblyum T.V."/>
            <person name="Utterback T.R."/>
            <person name="Shu C.L."/>
            <person name="Osoegawa K."/>
            <person name="de Jong P.J."/>
            <person name="Hrdy I."/>
            <person name="Horvathova L."/>
            <person name="Zubacova Z."/>
            <person name="Dolezal P."/>
            <person name="Malik S.B."/>
            <person name="Logsdon J.M. Jr."/>
            <person name="Henze K."/>
            <person name="Gupta A."/>
            <person name="Wang C.C."/>
            <person name="Dunne R.L."/>
            <person name="Upcroft J.A."/>
            <person name="Upcroft P."/>
            <person name="White O."/>
            <person name="Salzberg S.L."/>
            <person name="Tang P."/>
            <person name="Chiu C.-H."/>
            <person name="Lee Y.-S."/>
            <person name="Embley T.M."/>
            <person name="Coombs G.H."/>
            <person name="Mottram J.C."/>
            <person name="Tachezy J."/>
            <person name="Fraser-Liggett C.M."/>
            <person name="Johnson P.J."/>
        </authorList>
    </citation>
    <scope>NUCLEOTIDE SEQUENCE [LARGE SCALE GENOMIC DNA]</scope>
    <source>
        <strain evidence="2">G3</strain>
    </source>
</reference>
<dbReference type="KEGG" id="tva:5465990"/>
<dbReference type="AlphaFoldDB" id="A2DGR6"/>
<dbReference type="Proteomes" id="UP000001542">
    <property type="component" value="Unassembled WGS sequence"/>
</dbReference>
<proteinExistence type="predicted"/>
<dbReference type="VEuPathDB" id="TrichDB:TVAGG3_0997380"/>
<keyword evidence="3" id="KW-1185">Reference proteome</keyword>
<evidence type="ECO:0000313" key="2">
    <source>
        <dbReference type="EMBL" id="EAY20453.1"/>
    </source>
</evidence>
<dbReference type="EMBL" id="DS113198">
    <property type="protein sequence ID" value="EAY20453.1"/>
    <property type="molecule type" value="Genomic_DNA"/>
</dbReference>
<gene>
    <name evidence="2" type="ORF">TVAG_110650</name>
</gene>
<feature type="region of interest" description="Disordered" evidence="1">
    <location>
        <begin position="73"/>
        <end position="96"/>
    </location>
</feature>
<accession>A2DGR6</accession>
<protein>
    <submittedName>
        <fullName evidence="2">Uncharacterized protein</fullName>
    </submittedName>
</protein>
<dbReference type="RefSeq" id="XP_001581439.1">
    <property type="nucleotide sequence ID" value="XM_001581389.1"/>
</dbReference>
<organism evidence="2 3">
    <name type="scientific">Trichomonas vaginalis (strain ATCC PRA-98 / G3)</name>
    <dbReference type="NCBI Taxonomy" id="412133"/>
    <lineage>
        <taxon>Eukaryota</taxon>
        <taxon>Metamonada</taxon>
        <taxon>Parabasalia</taxon>
        <taxon>Trichomonadida</taxon>
        <taxon>Trichomonadidae</taxon>
        <taxon>Trichomonas</taxon>
    </lineage>
</organism>
<evidence type="ECO:0000256" key="1">
    <source>
        <dbReference type="SAM" id="MobiDB-lite"/>
    </source>
</evidence>